<name>A0A5C4J620_9ACTN</name>
<evidence type="ECO:0000313" key="2">
    <source>
        <dbReference type="Proteomes" id="UP000309174"/>
    </source>
</evidence>
<accession>A0A5C4J620</accession>
<dbReference type="SUPFAM" id="SSF81901">
    <property type="entry name" value="HCP-like"/>
    <property type="match status" value="1"/>
</dbReference>
<dbReference type="InterPro" id="IPR011990">
    <property type="entry name" value="TPR-like_helical_dom_sf"/>
</dbReference>
<dbReference type="Proteomes" id="UP000309174">
    <property type="component" value="Unassembled WGS sequence"/>
</dbReference>
<evidence type="ECO:0008006" key="3">
    <source>
        <dbReference type="Google" id="ProtNLM"/>
    </source>
</evidence>
<keyword evidence="2" id="KW-1185">Reference proteome</keyword>
<dbReference type="Gene3D" id="1.25.40.10">
    <property type="entry name" value="Tetratricopeptide repeat domain"/>
    <property type="match status" value="1"/>
</dbReference>
<reference evidence="1 2" key="1">
    <citation type="submission" date="2019-05" db="EMBL/GenBank/DDBJ databases">
        <title>Draft genome sequence of Actinomadura sp. 14C53.</title>
        <authorList>
            <person name="Saricaoglu S."/>
            <person name="Isik K."/>
        </authorList>
    </citation>
    <scope>NUCLEOTIDE SEQUENCE [LARGE SCALE GENOMIC DNA]</scope>
    <source>
        <strain evidence="1 2">14C53</strain>
    </source>
</reference>
<gene>
    <name evidence="1" type="ORF">ETD83_26635</name>
</gene>
<evidence type="ECO:0000313" key="1">
    <source>
        <dbReference type="EMBL" id="TMQ92810.1"/>
    </source>
</evidence>
<proteinExistence type="predicted"/>
<dbReference type="OrthoDB" id="3964962at2"/>
<organism evidence="1 2">
    <name type="scientific">Actinomadura soli</name>
    <dbReference type="NCBI Taxonomy" id="2508997"/>
    <lineage>
        <taxon>Bacteria</taxon>
        <taxon>Bacillati</taxon>
        <taxon>Actinomycetota</taxon>
        <taxon>Actinomycetes</taxon>
        <taxon>Streptosporangiales</taxon>
        <taxon>Thermomonosporaceae</taxon>
        <taxon>Actinomadura</taxon>
    </lineage>
</organism>
<protein>
    <recommendedName>
        <fullName evidence="3">Tetratricopeptide repeat protein</fullName>
    </recommendedName>
</protein>
<sequence>MTFKEAADAGHIRALTDLAWLREEAGDYAEAERLYRQAADAGESGALTDLARLREWAGDPESGERFRRFGLDAEGEIEAPWE</sequence>
<dbReference type="EMBL" id="VCKW01000157">
    <property type="protein sequence ID" value="TMQ92810.1"/>
    <property type="molecule type" value="Genomic_DNA"/>
</dbReference>
<dbReference type="AlphaFoldDB" id="A0A5C4J620"/>
<dbReference type="RefSeq" id="WP_138647949.1">
    <property type="nucleotide sequence ID" value="NZ_VCKW01000157.1"/>
</dbReference>
<comment type="caution">
    <text evidence="1">The sequence shown here is derived from an EMBL/GenBank/DDBJ whole genome shotgun (WGS) entry which is preliminary data.</text>
</comment>